<dbReference type="AlphaFoldDB" id="A0A8J7UKQ5"/>
<evidence type="ECO:0000313" key="2">
    <source>
        <dbReference type="Proteomes" id="UP000666240"/>
    </source>
</evidence>
<reference evidence="1" key="1">
    <citation type="submission" date="2021-03" db="EMBL/GenBank/DDBJ databases">
        <title>Genome sequencing and assembly of Tianweitania sediminis.</title>
        <authorList>
            <person name="Chhetri G."/>
        </authorList>
    </citation>
    <scope>NUCLEOTIDE SEQUENCE</scope>
    <source>
        <strain evidence="1">Z8</strain>
    </source>
</reference>
<dbReference type="Gene3D" id="3.20.20.80">
    <property type="entry name" value="Glycosidases"/>
    <property type="match status" value="1"/>
</dbReference>
<organism evidence="1 2">
    <name type="scientific">Tianweitania sediminis</name>
    <dbReference type="NCBI Taxonomy" id="1502156"/>
    <lineage>
        <taxon>Bacteria</taxon>
        <taxon>Pseudomonadati</taxon>
        <taxon>Pseudomonadota</taxon>
        <taxon>Alphaproteobacteria</taxon>
        <taxon>Hyphomicrobiales</taxon>
        <taxon>Phyllobacteriaceae</taxon>
        <taxon>Tianweitania</taxon>
    </lineage>
</organism>
<proteinExistence type="predicted"/>
<evidence type="ECO:0000313" key="1">
    <source>
        <dbReference type="EMBL" id="MBP0440130.1"/>
    </source>
</evidence>
<protein>
    <submittedName>
        <fullName evidence="1">Uncharacterized protein</fullName>
    </submittedName>
</protein>
<gene>
    <name evidence="1" type="ORF">J5Y06_15850</name>
</gene>
<accession>A0A8J7UKQ5</accession>
<dbReference type="Proteomes" id="UP000666240">
    <property type="component" value="Unassembled WGS sequence"/>
</dbReference>
<sequence>MANHYRIVKAHGIKTVRDGLPWWLPIEARLQAAKSADLEVIWDLNHYWRHPDPIGYVERVVDAVRIAAPDQTFWCCFNELSFHARMVPGEGFDYVVEQARTIVSILRKGLPDVRLITAEPAHRPQEIGAHALADLADVIGVNVYPHELKRDISRSLRDAANRYGKPVMISETGLHKGHHRRWKGINDKGEWLAHVLDAVARSRTHVVGVCLYPIVNAPAWNAPHRGRWDHGLIREDLSVDPTLSAAIKRTTGVDRFIAA</sequence>
<name>A0A8J7UKQ5_9HYPH</name>
<comment type="caution">
    <text evidence="1">The sequence shown here is derived from an EMBL/GenBank/DDBJ whole genome shotgun (WGS) entry which is preliminary data.</text>
</comment>
<dbReference type="SUPFAM" id="SSF51445">
    <property type="entry name" value="(Trans)glycosidases"/>
    <property type="match status" value="1"/>
</dbReference>
<dbReference type="RefSeq" id="WP_209336169.1">
    <property type="nucleotide sequence ID" value="NZ_JAGIYY010000006.1"/>
</dbReference>
<dbReference type="InterPro" id="IPR017853">
    <property type="entry name" value="GH"/>
</dbReference>
<keyword evidence="2" id="KW-1185">Reference proteome</keyword>
<dbReference type="EMBL" id="JAGIYY010000006">
    <property type="protein sequence ID" value="MBP0440130.1"/>
    <property type="molecule type" value="Genomic_DNA"/>
</dbReference>